<name>A0A1H3GZY9_9ACTN</name>
<dbReference type="Pfam" id="PF00486">
    <property type="entry name" value="Trans_reg_C"/>
    <property type="match status" value="1"/>
</dbReference>
<protein>
    <submittedName>
        <fullName evidence="4">Transcriptional regulatory protein, C terminal</fullName>
    </submittedName>
</protein>
<dbReference type="Proteomes" id="UP000242415">
    <property type="component" value="Unassembled WGS sequence"/>
</dbReference>
<evidence type="ECO:0000259" key="3">
    <source>
        <dbReference type="PROSITE" id="PS51755"/>
    </source>
</evidence>
<dbReference type="OrthoDB" id="3400141at2"/>
<reference evidence="5" key="1">
    <citation type="submission" date="2016-10" db="EMBL/GenBank/DDBJ databases">
        <authorList>
            <person name="Varghese N."/>
            <person name="Submissions S."/>
        </authorList>
    </citation>
    <scope>NUCLEOTIDE SEQUENCE [LARGE SCALE GENOMIC DNA]</scope>
    <source>
        <strain evidence="5">DSM 45245</strain>
    </source>
</reference>
<sequence length="157" mass="17120">MVNGEVPLVVCVSADVAVRERVVRRLDDCGTVVVCTDLAELRAMLFPAPPTEQAGQPGPVVLGDLVVDTRGHLVTWREQPLSLTRLERELLARLASPPIAVWTYERLFGSVWGGAYLGDTAILHSAVKRLRRKLRSAEGGPEVQTVRGVGYRLALPT</sequence>
<dbReference type="EMBL" id="FNPH01000001">
    <property type="protein sequence ID" value="SDY07949.1"/>
    <property type="molecule type" value="Genomic_DNA"/>
</dbReference>
<dbReference type="PROSITE" id="PS51755">
    <property type="entry name" value="OMPR_PHOB"/>
    <property type="match status" value="1"/>
</dbReference>
<keyword evidence="1 2" id="KW-0238">DNA-binding</keyword>
<proteinExistence type="predicted"/>
<organism evidence="4 5">
    <name type="scientific">Micromonospora pattaloongensis</name>
    <dbReference type="NCBI Taxonomy" id="405436"/>
    <lineage>
        <taxon>Bacteria</taxon>
        <taxon>Bacillati</taxon>
        <taxon>Actinomycetota</taxon>
        <taxon>Actinomycetes</taxon>
        <taxon>Micromonosporales</taxon>
        <taxon>Micromonosporaceae</taxon>
        <taxon>Micromonospora</taxon>
    </lineage>
</organism>
<feature type="domain" description="OmpR/PhoB-type" evidence="3">
    <location>
        <begin position="57"/>
        <end position="155"/>
    </location>
</feature>
<keyword evidence="5" id="KW-1185">Reference proteome</keyword>
<dbReference type="GO" id="GO:0003677">
    <property type="term" value="F:DNA binding"/>
    <property type="evidence" value="ECO:0007669"/>
    <property type="project" value="UniProtKB-UniRule"/>
</dbReference>
<accession>A0A1H3GZY9</accession>
<dbReference type="SMART" id="SM00862">
    <property type="entry name" value="Trans_reg_C"/>
    <property type="match status" value="1"/>
</dbReference>
<feature type="DNA-binding region" description="OmpR/PhoB-type" evidence="2">
    <location>
        <begin position="57"/>
        <end position="155"/>
    </location>
</feature>
<evidence type="ECO:0000313" key="5">
    <source>
        <dbReference type="Proteomes" id="UP000242415"/>
    </source>
</evidence>
<dbReference type="CDD" id="cd00383">
    <property type="entry name" value="trans_reg_C"/>
    <property type="match status" value="1"/>
</dbReference>
<dbReference type="RefSeq" id="WP_091551018.1">
    <property type="nucleotide sequence ID" value="NZ_FNPH01000001.1"/>
</dbReference>
<dbReference type="InterPro" id="IPR001867">
    <property type="entry name" value="OmpR/PhoB-type_DNA-bd"/>
</dbReference>
<dbReference type="SUPFAM" id="SSF46894">
    <property type="entry name" value="C-terminal effector domain of the bipartite response regulators"/>
    <property type="match status" value="1"/>
</dbReference>
<evidence type="ECO:0000313" key="4">
    <source>
        <dbReference type="EMBL" id="SDY07949.1"/>
    </source>
</evidence>
<dbReference type="STRING" id="405436.SAMN05444365_101597"/>
<dbReference type="GO" id="GO:0006355">
    <property type="term" value="P:regulation of DNA-templated transcription"/>
    <property type="evidence" value="ECO:0007669"/>
    <property type="project" value="InterPro"/>
</dbReference>
<evidence type="ECO:0000256" key="2">
    <source>
        <dbReference type="PROSITE-ProRule" id="PRU01091"/>
    </source>
</evidence>
<dbReference type="Gene3D" id="1.10.10.10">
    <property type="entry name" value="Winged helix-like DNA-binding domain superfamily/Winged helix DNA-binding domain"/>
    <property type="match status" value="1"/>
</dbReference>
<dbReference type="InterPro" id="IPR016032">
    <property type="entry name" value="Sig_transdc_resp-reg_C-effctor"/>
</dbReference>
<dbReference type="GO" id="GO:0000160">
    <property type="term" value="P:phosphorelay signal transduction system"/>
    <property type="evidence" value="ECO:0007669"/>
    <property type="project" value="InterPro"/>
</dbReference>
<dbReference type="InterPro" id="IPR036388">
    <property type="entry name" value="WH-like_DNA-bd_sf"/>
</dbReference>
<evidence type="ECO:0000256" key="1">
    <source>
        <dbReference type="ARBA" id="ARBA00023125"/>
    </source>
</evidence>
<gene>
    <name evidence="4" type="ORF">SAMN05444365_101597</name>
</gene>
<dbReference type="AlphaFoldDB" id="A0A1H3GZY9"/>